<protein>
    <submittedName>
        <fullName evidence="1">Uncharacterized protein</fullName>
    </submittedName>
</protein>
<reference evidence="1" key="2">
    <citation type="submission" date="2019-07" db="EMBL/GenBank/DDBJ databases">
        <authorList>
            <person name="Yang Y."/>
            <person name="Bocs S."/>
            <person name="Baudouin L."/>
        </authorList>
    </citation>
    <scope>NUCLEOTIDE SEQUENCE</scope>
    <source>
        <tissue evidence="1">Spear leaf of Hainan Tall coconut</tissue>
    </source>
</reference>
<organism evidence="1 2">
    <name type="scientific">Cocos nucifera</name>
    <name type="common">Coconut palm</name>
    <dbReference type="NCBI Taxonomy" id="13894"/>
    <lineage>
        <taxon>Eukaryota</taxon>
        <taxon>Viridiplantae</taxon>
        <taxon>Streptophyta</taxon>
        <taxon>Embryophyta</taxon>
        <taxon>Tracheophyta</taxon>
        <taxon>Spermatophyta</taxon>
        <taxon>Magnoliopsida</taxon>
        <taxon>Liliopsida</taxon>
        <taxon>Arecaceae</taxon>
        <taxon>Arecoideae</taxon>
        <taxon>Cocoseae</taxon>
        <taxon>Attaleinae</taxon>
        <taxon>Cocos</taxon>
    </lineage>
</organism>
<dbReference type="AlphaFoldDB" id="A0A8K0IDN8"/>
<name>A0A8K0IDN8_COCNU</name>
<dbReference type="EMBL" id="CM017878">
    <property type="protein sequence ID" value="KAG1354091.1"/>
    <property type="molecule type" value="Genomic_DNA"/>
</dbReference>
<comment type="caution">
    <text evidence="1">The sequence shown here is derived from an EMBL/GenBank/DDBJ whole genome shotgun (WGS) entry which is preliminary data.</text>
</comment>
<proteinExistence type="predicted"/>
<accession>A0A8K0IDN8</accession>
<keyword evidence="2" id="KW-1185">Reference proteome</keyword>
<reference evidence="1" key="1">
    <citation type="journal article" date="2017" name="Gigascience">
        <title>The genome draft of coconut (Cocos nucifera).</title>
        <authorList>
            <person name="Xiao Y."/>
            <person name="Xu P."/>
            <person name="Fan H."/>
            <person name="Baudouin L."/>
            <person name="Xia W."/>
            <person name="Bocs S."/>
            <person name="Xu J."/>
            <person name="Li Q."/>
            <person name="Guo A."/>
            <person name="Zhou L."/>
            <person name="Li J."/>
            <person name="Wu Y."/>
            <person name="Ma Z."/>
            <person name="Armero A."/>
            <person name="Issali A.E."/>
            <person name="Liu N."/>
            <person name="Peng M."/>
            <person name="Yang Y."/>
        </authorList>
    </citation>
    <scope>NUCLEOTIDE SEQUENCE</scope>
    <source>
        <tissue evidence="1">Spear leaf of Hainan Tall coconut</tissue>
    </source>
</reference>
<sequence length="137" mass="15313">MDDAESADGNFLETLELVDVGDIGIRDTWKASDDPLRTRGVDCQHPWVSLPRYVHLPLQLVGIVTFHLGSQLRGRTTTTTTSSRLQCLTTTSISYQWDIFYQQQQPLHEVKQPFGFNGQPLVDNTPYDSGCSKGVEG</sequence>
<gene>
    <name evidence="1" type="ORF">COCNU_07G002030</name>
</gene>
<dbReference type="Proteomes" id="UP000797356">
    <property type="component" value="Chromosome 7"/>
</dbReference>
<dbReference type="PANTHER" id="PTHR36481:SF2">
    <property type="entry name" value="EXPRESSED PROTEIN"/>
    <property type="match status" value="1"/>
</dbReference>
<evidence type="ECO:0000313" key="1">
    <source>
        <dbReference type="EMBL" id="KAG1354091.1"/>
    </source>
</evidence>
<evidence type="ECO:0000313" key="2">
    <source>
        <dbReference type="Proteomes" id="UP000797356"/>
    </source>
</evidence>
<dbReference type="PANTHER" id="PTHR36481">
    <property type="entry name" value="EXPRESSED PROTEIN"/>
    <property type="match status" value="1"/>
</dbReference>